<evidence type="ECO:0000256" key="3">
    <source>
        <dbReference type="ARBA" id="ARBA00022426"/>
    </source>
</evidence>
<dbReference type="GO" id="GO:0005886">
    <property type="term" value="C:plasma membrane"/>
    <property type="evidence" value="ECO:0007669"/>
    <property type="project" value="UniProtKB-SubCell"/>
</dbReference>
<keyword evidence="6" id="KW-0533">Nickel</keyword>
<comment type="similarity">
    <text evidence="13">Belongs to the NiCoT transporter (TC 2.A.52) family.</text>
</comment>
<evidence type="ECO:0000313" key="15">
    <source>
        <dbReference type="EMBL" id="CAA0102389.1"/>
    </source>
</evidence>
<evidence type="ECO:0000256" key="11">
    <source>
        <dbReference type="ARBA" id="ARBA00023136"/>
    </source>
</evidence>
<keyword evidence="11 13" id="KW-0472">Membrane</keyword>
<evidence type="ECO:0000256" key="2">
    <source>
        <dbReference type="ARBA" id="ARBA00004651"/>
    </source>
</evidence>
<keyword evidence="3" id="KW-0171">Cobalt transport</keyword>
<dbReference type="EMBL" id="CACSAS010000001">
    <property type="protein sequence ID" value="CAA0102389.1"/>
    <property type="molecule type" value="Genomic_DNA"/>
</dbReference>
<feature type="signal peptide" evidence="14">
    <location>
        <begin position="1"/>
        <end position="24"/>
    </location>
</feature>
<organism evidence="15 16">
    <name type="scientific">Starkeya nomas</name>
    <dbReference type="NCBI Taxonomy" id="2666134"/>
    <lineage>
        <taxon>Bacteria</taxon>
        <taxon>Pseudomonadati</taxon>
        <taxon>Pseudomonadota</taxon>
        <taxon>Alphaproteobacteria</taxon>
        <taxon>Hyphomicrobiales</taxon>
        <taxon>Xanthobacteraceae</taxon>
        <taxon>Starkeya</taxon>
    </lineage>
</organism>
<evidence type="ECO:0000256" key="6">
    <source>
        <dbReference type="ARBA" id="ARBA00022596"/>
    </source>
</evidence>
<feature type="chain" id="PRO_5024799786" description="Nickel/cobalt efflux system" evidence="14">
    <location>
        <begin position="25"/>
        <end position="328"/>
    </location>
</feature>
<keyword evidence="16" id="KW-1185">Reference proteome</keyword>
<gene>
    <name evidence="15" type="ORF">STARVERO_02880</name>
</gene>
<dbReference type="GO" id="GO:0032025">
    <property type="term" value="P:response to cobalt ion"/>
    <property type="evidence" value="ECO:0007669"/>
    <property type="project" value="TreeGrafter"/>
</dbReference>
<evidence type="ECO:0000256" key="7">
    <source>
        <dbReference type="ARBA" id="ARBA00022692"/>
    </source>
</evidence>
<dbReference type="InterPro" id="IPR051224">
    <property type="entry name" value="NiCoT_RcnA"/>
</dbReference>
<sequence length="328" mass="33209">MKHRLLLALLAVAAGWLSLHPALAQSPFGVGAPPAPDAGGGQMGGQMDGIAGFILAKQAEFYRLLTAAVRASKEDGNALFLLGGISFAYGIFHAAGPGHGKAVISSYLLANEATLRRGIGLAFASALAQSLTAILVAGVFAVLLGTTAASMSRAVSIIEIAAYGLIVLIGLRLAWTKGRALAAAWRGVPAHVHGADCGCGDDHAHMPGPEALPKGSGWREWWGAVLSVGLRPCSGAILVLVFALAQGIFWVGAASTLLMGVGTALTVSAIAALAVFAKHAAVRLAANRPGSAGAVVLRGVEFLAALALVAFGLALLLGFMASERLTLG</sequence>
<feature type="transmembrane region" description="Helical" evidence="13">
    <location>
        <begin position="228"/>
        <end position="251"/>
    </location>
</feature>
<dbReference type="RefSeq" id="WP_159599605.1">
    <property type="nucleotide sequence ID" value="NZ_CACSAS010000001.1"/>
</dbReference>
<dbReference type="GO" id="GO:0010045">
    <property type="term" value="P:response to nickel cation"/>
    <property type="evidence" value="ECO:0007669"/>
    <property type="project" value="TreeGrafter"/>
</dbReference>
<dbReference type="GO" id="GO:0006824">
    <property type="term" value="P:cobalt ion transport"/>
    <property type="evidence" value="ECO:0007669"/>
    <property type="project" value="UniProtKB-KW"/>
</dbReference>
<comment type="function">
    <text evidence="1">Efflux system for nickel and cobalt.</text>
</comment>
<feature type="transmembrane region" description="Helical" evidence="13">
    <location>
        <begin position="257"/>
        <end position="281"/>
    </location>
</feature>
<evidence type="ECO:0000256" key="5">
    <source>
        <dbReference type="ARBA" id="ARBA00022475"/>
    </source>
</evidence>
<dbReference type="PANTHER" id="PTHR40659">
    <property type="entry name" value="NICKEL/COBALT EFFLUX SYSTEM RCNA"/>
    <property type="match status" value="1"/>
</dbReference>
<evidence type="ECO:0000256" key="9">
    <source>
        <dbReference type="ARBA" id="ARBA00023065"/>
    </source>
</evidence>
<protein>
    <recommendedName>
        <fullName evidence="13">Nickel/cobalt efflux system</fullName>
    </recommendedName>
</protein>
<evidence type="ECO:0000256" key="10">
    <source>
        <dbReference type="ARBA" id="ARBA00023112"/>
    </source>
</evidence>
<dbReference type="GO" id="GO:0015099">
    <property type="term" value="F:nickel cation transmembrane transporter activity"/>
    <property type="evidence" value="ECO:0007669"/>
    <property type="project" value="UniProtKB-UniRule"/>
</dbReference>
<evidence type="ECO:0000256" key="1">
    <source>
        <dbReference type="ARBA" id="ARBA00002510"/>
    </source>
</evidence>
<keyword evidence="5" id="KW-1003">Cell membrane</keyword>
<dbReference type="Proteomes" id="UP000433050">
    <property type="component" value="Unassembled WGS sequence"/>
</dbReference>
<accession>A0A5S9PF96</accession>
<keyword evidence="10" id="KW-0921">Nickel transport</keyword>
<feature type="transmembrane region" description="Helical" evidence="13">
    <location>
        <begin position="155"/>
        <end position="175"/>
    </location>
</feature>
<dbReference type="InterPro" id="IPR011541">
    <property type="entry name" value="Ni/Co_transpt_high_affinity"/>
</dbReference>
<evidence type="ECO:0000256" key="14">
    <source>
        <dbReference type="SAM" id="SignalP"/>
    </source>
</evidence>
<keyword evidence="9" id="KW-0406">Ion transport</keyword>
<evidence type="ECO:0000256" key="4">
    <source>
        <dbReference type="ARBA" id="ARBA00022448"/>
    </source>
</evidence>
<feature type="transmembrane region" description="Helical" evidence="13">
    <location>
        <begin position="78"/>
        <end position="98"/>
    </location>
</feature>
<evidence type="ECO:0000256" key="13">
    <source>
        <dbReference type="RuleBase" id="RU362101"/>
    </source>
</evidence>
<comment type="subcellular location">
    <subcellularLocation>
        <location evidence="2 13">Cell membrane</location>
        <topology evidence="2 13">Multi-pass membrane protein</topology>
    </subcellularLocation>
</comment>
<reference evidence="15 16" key="1">
    <citation type="submission" date="2019-12" db="EMBL/GenBank/DDBJ databases">
        <authorList>
            <person name="Reyes-Prieto M."/>
        </authorList>
    </citation>
    <scope>NUCLEOTIDE SEQUENCE [LARGE SCALE GENOMIC DNA]</scope>
    <source>
        <strain evidence="15">HF14-78462</strain>
    </source>
</reference>
<feature type="transmembrane region" description="Helical" evidence="13">
    <location>
        <begin position="302"/>
        <end position="321"/>
    </location>
</feature>
<dbReference type="AlphaFoldDB" id="A0A5S9PF96"/>
<keyword evidence="8 13" id="KW-1133">Transmembrane helix</keyword>
<proteinExistence type="inferred from homology"/>
<dbReference type="PANTHER" id="PTHR40659:SF1">
    <property type="entry name" value="NICKEL_COBALT EFFLUX SYSTEM RCNA"/>
    <property type="match status" value="1"/>
</dbReference>
<keyword evidence="14" id="KW-0732">Signal</keyword>
<dbReference type="Pfam" id="PF03824">
    <property type="entry name" value="NicO"/>
    <property type="match status" value="2"/>
</dbReference>
<name>A0A5S9PF96_9HYPH</name>
<evidence type="ECO:0000256" key="12">
    <source>
        <dbReference type="ARBA" id="ARBA00023285"/>
    </source>
</evidence>
<evidence type="ECO:0000256" key="8">
    <source>
        <dbReference type="ARBA" id="ARBA00022989"/>
    </source>
</evidence>
<keyword evidence="12" id="KW-0170">Cobalt</keyword>
<dbReference type="GO" id="GO:0046583">
    <property type="term" value="F:monoatomic cation efflux transmembrane transporter activity"/>
    <property type="evidence" value="ECO:0007669"/>
    <property type="project" value="TreeGrafter"/>
</dbReference>
<keyword evidence="4 13" id="KW-0813">Transport</keyword>
<feature type="transmembrane region" description="Helical" evidence="13">
    <location>
        <begin position="119"/>
        <end position="143"/>
    </location>
</feature>
<evidence type="ECO:0000313" key="16">
    <source>
        <dbReference type="Proteomes" id="UP000433050"/>
    </source>
</evidence>
<keyword evidence="7 13" id="KW-0812">Transmembrane</keyword>